<keyword evidence="1" id="KW-0812">Transmembrane</keyword>
<name>A0A2N3I2V1_9BACT</name>
<dbReference type="AlphaFoldDB" id="A0A2N3I2V1"/>
<dbReference type="EMBL" id="NKXO01000066">
    <property type="protein sequence ID" value="PKQ64629.1"/>
    <property type="molecule type" value="Genomic_DNA"/>
</dbReference>
<reference evidence="2 3" key="1">
    <citation type="submission" date="2017-06" db="EMBL/GenBank/DDBJ databases">
        <title>Raineya orbicola gen. nov., sp. nov. a slightly thermophilic bacterium of the phylum Bacteroidetes and the description of Raineyaceae fam. nov.</title>
        <authorList>
            <person name="Albuquerque L."/>
            <person name="Polonia A.R.M."/>
            <person name="Barroso C."/>
            <person name="Froufe H.J.C."/>
            <person name="Lage O."/>
            <person name="Lobo-Da-Cunha A."/>
            <person name="Egas C."/>
            <person name="Da Costa M.S."/>
        </authorList>
    </citation>
    <scope>NUCLEOTIDE SEQUENCE [LARGE SCALE GENOMIC DNA]</scope>
    <source>
        <strain evidence="2 3">SPSPC-11</strain>
    </source>
</reference>
<dbReference type="RefSeq" id="WP_101359858.1">
    <property type="nucleotide sequence ID" value="NZ_NKXO01000066.1"/>
</dbReference>
<feature type="transmembrane region" description="Helical" evidence="1">
    <location>
        <begin position="6"/>
        <end position="25"/>
    </location>
</feature>
<gene>
    <name evidence="2" type="ORF">Rain11_2598</name>
</gene>
<evidence type="ECO:0008006" key="4">
    <source>
        <dbReference type="Google" id="ProtNLM"/>
    </source>
</evidence>
<dbReference type="Proteomes" id="UP000233387">
    <property type="component" value="Unassembled WGS sequence"/>
</dbReference>
<evidence type="ECO:0000313" key="2">
    <source>
        <dbReference type="EMBL" id="PKQ64629.1"/>
    </source>
</evidence>
<protein>
    <recommendedName>
        <fullName evidence="4">Lipoprotein</fullName>
    </recommendedName>
</protein>
<dbReference type="PROSITE" id="PS51257">
    <property type="entry name" value="PROKAR_LIPOPROTEIN"/>
    <property type="match status" value="1"/>
</dbReference>
<organism evidence="2 3">
    <name type="scientific">Raineya orbicola</name>
    <dbReference type="NCBI Taxonomy" id="2016530"/>
    <lineage>
        <taxon>Bacteria</taxon>
        <taxon>Pseudomonadati</taxon>
        <taxon>Bacteroidota</taxon>
        <taxon>Cytophagia</taxon>
        <taxon>Cytophagales</taxon>
        <taxon>Raineyaceae</taxon>
        <taxon>Raineya</taxon>
    </lineage>
</organism>
<keyword evidence="1" id="KW-1133">Transmembrane helix</keyword>
<evidence type="ECO:0000256" key="1">
    <source>
        <dbReference type="SAM" id="Phobius"/>
    </source>
</evidence>
<keyword evidence="3" id="KW-1185">Reference proteome</keyword>
<accession>A0A2N3I2V1</accession>
<keyword evidence="1" id="KW-0472">Membrane</keyword>
<sequence length="131" mass="15282">MLGKFILKLVVISFILIFSGCAIGFRSGMMNAKYPTDVFWDKEEPKRPYEVLGDVKMQKESYYAPEKKRKKQYYGDLPKGYSYDEKEVMIFFLSQKAKEMGADAIMNLNYQVFVSQTKYGYDLKAVAIKYK</sequence>
<evidence type="ECO:0000313" key="3">
    <source>
        <dbReference type="Proteomes" id="UP000233387"/>
    </source>
</evidence>
<comment type="caution">
    <text evidence="2">The sequence shown here is derived from an EMBL/GenBank/DDBJ whole genome shotgun (WGS) entry which is preliminary data.</text>
</comment>
<proteinExistence type="predicted"/>
<dbReference type="OrthoDB" id="958308at2"/>